<organism evidence="4 5">
    <name type="scientific">Coccomyxa viridis</name>
    <dbReference type="NCBI Taxonomy" id="1274662"/>
    <lineage>
        <taxon>Eukaryota</taxon>
        <taxon>Viridiplantae</taxon>
        <taxon>Chlorophyta</taxon>
        <taxon>core chlorophytes</taxon>
        <taxon>Trebouxiophyceae</taxon>
        <taxon>Trebouxiophyceae incertae sedis</taxon>
        <taxon>Coccomyxaceae</taxon>
        <taxon>Coccomyxa</taxon>
    </lineage>
</organism>
<evidence type="ECO:0000259" key="2">
    <source>
        <dbReference type="Pfam" id="PF03407"/>
    </source>
</evidence>
<protein>
    <submittedName>
        <fullName evidence="3">G4036 protein</fullName>
    </submittedName>
    <submittedName>
        <fullName evidence="4">G4044 protein</fullName>
    </submittedName>
</protein>
<evidence type="ECO:0000313" key="4">
    <source>
        <dbReference type="EMBL" id="CAL5221789.1"/>
    </source>
</evidence>
<comment type="caution">
    <text evidence="4">The sequence shown here is derived from an EMBL/GenBank/DDBJ whole genome shotgun (WGS) entry which is preliminary data.</text>
</comment>
<dbReference type="Pfam" id="PF03407">
    <property type="entry name" value="Nucleotid_trans"/>
    <property type="match status" value="1"/>
</dbReference>
<reference evidence="4 5" key="1">
    <citation type="submission" date="2024-06" db="EMBL/GenBank/DDBJ databases">
        <authorList>
            <person name="Kraege A."/>
            <person name="Thomma B."/>
        </authorList>
    </citation>
    <scope>NUCLEOTIDE SEQUENCE [LARGE SCALE GENOMIC DNA]</scope>
</reference>
<proteinExistence type="predicted"/>
<dbReference type="EMBL" id="CAXHTA020000005">
    <property type="protein sequence ID" value="CAL5221782.1"/>
    <property type="molecule type" value="Genomic_DNA"/>
</dbReference>
<feature type="compositionally biased region" description="Polar residues" evidence="1">
    <location>
        <begin position="35"/>
        <end position="44"/>
    </location>
</feature>
<dbReference type="Proteomes" id="UP001497392">
    <property type="component" value="Unassembled WGS sequence"/>
</dbReference>
<name>A0ABP1FRL0_9CHLO</name>
<evidence type="ECO:0000313" key="5">
    <source>
        <dbReference type="Proteomes" id="UP001497392"/>
    </source>
</evidence>
<dbReference type="EMBL" id="CAXHTA020000005">
    <property type="protein sequence ID" value="CAL5221789.1"/>
    <property type="molecule type" value="Genomic_DNA"/>
</dbReference>
<feature type="domain" description="Nucleotide-diphospho-sugar transferase" evidence="2">
    <location>
        <begin position="155"/>
        <end position="289"/>
    </location>
</feature>
<feature type="region of interest" description="Disordered" evidence="1">
    <location>
        <begin position="22"/>
        <end position="44"/>
    </location>
</feature>
<sequence>MQVAIADLVDFFGFEQKLASENPEAPHAGKRANNKQENGTTSGLTQHHRAAYGHYQAQAGTEHQESHSTQRNGWAQSVPHPPSKELKDTLYNAAFHDGAHGLHASIGMAILTTGNRFIFARVLQKFLHGLKSSLDGDLSNHAVVGSAWLVAAELHKLELILNVLTSGYSVLYMEPDATVFRNPMLHLLSLQADIALPDSLCTVTIDNKTLSADRPLGQDTNLIFARATPPAVRFTNEWISILKHDIRRLENASRHDQAVFNTVLGPQILRDFSENATSVRLHGLSQDRFPSWCAGPCGCIGKTQAPPLSWRHTDDPQTGVSEGTLECPDEVMDQWLVYRFGCTRSTAEKETVMDICLAMLEDAAPIDTSITSGI</sequence>
<evidence type="ECO:0000256" key="1">
    <source>
        <dbReference type="SAM" id="MobiDB-lite"/>
    </source>
</evidence>
<feature type="region of interest" description="Disordered" evidence="1">
    <location>
        <begin position="58"/>
        <end position="82"/>
    </location>
</feature>
<accession>A0ABP1FRL0</accession>
<dbReference type="InterPro" id="IPR005069">
    <property type="entry name" value="Nucl-diP-sugar_transferase"/>
</dbReference>
<evidence type="ECO:0000313" key="3">
    <source>
        <dbReference type="EMBL" id="CAL5221782.1"/>
    </source>
</evidence>
<keyword evidence="5" id="KW-1185">Reference proteome</keyword>
<dbReference type="PANTHER" id="PTHR47032:SF1">
    <property type="entry name" value="UDP-D-XYLOSE:L-FUCOSE ALPHA-1,3-D-XYLOSYLTRANSFERASE-RELATED"/>
    <property type="match status" value="1"/>
</dbReference>
<dbReference type="InterPro" id="IPR052636">
    <property type="entry name" value="UDP-D-xylose:L-fucose_XylT"/>
</dbReference>
<gene>
    <name evidence="4" type="primary">g4044</name>
    <name evidence="3" type="synonym">g4036</name>
    <name evidence="3" type="ORF">VP750_LOCUS3441</name>
    <name evidence="4" type="ORF">VP750_LOCUS3448</name>
</gene>
<dbReference type="PANTHER" id="PTHR47032">
    <property type="entry name" value="UDP-D-XYLOSE:L-FUCOSE ALPHA-1,3-D-XYLOSYLTRANSFERASE-RELATED"/>
    <property type="match status" value="1"/>
</dbReference>